<dbReference type="AlphaFoldDB" id="A0A6M3J8H2"/>
<name>A0A6M3J8H2_9ZZZZ</name>
<dbReference type="EMBL" id="MT141550">
    <property type="protein sequence ID" value="QJA66186.1"/>
    <property type="molecule type" value="Genomic_DNA"/>
</dbReference>
<reference evidence="1" key="1">
    <citation type="submission" date="2020-03" db="EMBL/GenBank/DDBJ databases">
        <title>The deep terrestrial virosphere.</title>
        <authorList>
            <person name="Holmfeldt K."/>
            <person name="Nilsson E."/>
            <person name="Simone D."/>
            <person name="Lopez-Fernandez M."/>
            <person name="Wu X."/>
            <person name="de Brujin I."/>
            <person name="Lundin D."/>
            <person name="Andersson A."/>
            <person name="Bertilsson S."/>
            <person name="Dopson M."/>
        </authorList>
    </citation>
    <scope>NUCLEOTIDE SEQUENCE</scope>
    <source>
        <strain evidence="1">MM415B00360</strain>
    </source>
</reference>
<organism evidence="1">
    <name type="scientific">viral metagenome</name>
    <dbReference type="NCBI Taxonomy" id="1070528"/>
    <lineage>
        <taxon>unclassified sequences</taxon>
        <taxon>metagenomes</taxon>
        <taxon>organismal metagenomes</taxon>
    </lineage>
</organism>
<sequence length="71" mass="7834">MNPVEQAHQSLKSVLLTGRILVNGLPLTANELSMILQGEQMLYEKAIQFDKASQAVANAPKAIKKDDKKKE</sequence>
<protein>
    <submittedName>
        <fullName evidence="1">Uncharacterized protein</fullName>
    </submittedName>
</protein>
<proteinExistence type="predicted"/>
<accession>A0A6M3J8H2</accession>
<evidence type="ECO:0000313" key="1">
    <source>
        <dbReference type="EMBL" id="QJA66186.1"/>
    </source>
</evidence>
<gene>
    <name evidence="1" type="ORF">MM415B00360_0048</name>
</gene>